<keyword evidence="3" id="KW-0949">S-adenosyl-L-methionine</keyword>
<gene>
    <name evidence="5" type="ORF">G7071_13900</name>
</gene>
<keyword evidence="1 5" id="KW-0489">Methyltransferase</keyword>
<dbReference type="PANTHER" id="PTHR43464">
    <property type="entry name" value="METHYLTRANSFERASE"/>
    <property type="match status" value="1"/>
</dbReference>
<keyword evidence="2 5" id="KW-0808">Transferase</keyword>
<dbReference type="AlphaFoldDB" id="A0A6G7YI79"/>
<proteinExistence type="predicted"/>
<evidence type="ECO:0000256" key="2">
    <source>
        <dbReference type="ARBA" id="ARBA00022679"/>
    </source>
</evidence>
<dbReference type="GO" id="GO:0008168">
    <property type="term" value="F:methyltransferase activity"/>
    <property type="evidence" value="ECO:0007669"/>
    <property type="project" value="UniProtKB-KW"/>
</dbReference>
<evidence type="ECO:0000313" key="5">
    <source>
        <dbReference type="EMBL" id="QIK76348.1"/>
    </source>
</evidence>
<dbReference type="Pfam" id="PF13649">
    <property type="entry name" value="Methyltransf_25"/>
    <property type="match status" value="1"/>
</dbReference>
<dbReference type="RefSeq" id="WP_166319705.1">
    <property type="nucleotide sequence ID" value="NZ_CP049866.1"/>
</dbReference>
<name>A0A6G7YI79_9ACTN</name>
<dbReference type="InterPro" id="IPR041698">
    <property type="entry name" value="Methyltransf_25"/>
</dbReference>
<protein>
    <submittedName>
        <fullName evidence="5">Methyltransferase domain-containing protein</fullName>
    </submittedName>
</protein>
<accession>A0A6G7YI79</accession>
<dbReference type="GO" id="GO:0032259">
    <property type="term" value="P:methylation"/>
    <property type="evidence" value="ECO:0007669"/>
    <property type="project" value="UniProtKB-KW"/>
</dbReference>
<dbReference type="KEGG" id="npi:G7071_13900"/>
<dbReference type="InterPro" id="IPR029063">
    <property type="entry name" value="SAM-dependent_MTases_sf"/>
</dbReference>
<dbReference type="Gene3D" id="3.40.50.150">
    <property type="entry name" value="Vaccinia Virus protein VP39"/>
    <property type="match status" value="1"/>
</dbReference>
<dbReference type="CDD" id="cd02440">
    <property type="entry name" value="AdoMet_MTases"/>
    <property type="match status" value="1"/>
</dbReference>
<evidence type="ECO:0000256" key="3">
    <source>
        <dbReference type="ARBA" id="ARBA00022691"/>
    </source>
</evidence>
<dbReference type="Proteomes" id="UP000502035">
    <property type="component" value="Chromosome"/>
</dbReference>
<dbReference type="SUPFAM" id="SSF53335">
    <property type="entry name" value="S-adenosyl-L-methionine-dependent methyltransferases"/>
    <property type="match status" value="1"/>
</dbReference>
<dbReference type="PANTHER" id="PTHR43464:SF19">
    <property type="entry name" value="UBIQUINONE BIOSYNTHESIS O-METHYLTRANSFERASE, MITOCHONDRIAL"/>
    <property type="match status" value="1"/>
</dbReference>
<organism evidence="5 6">
    <name type="scientific">Nocardioides piscis</name>
    <dbReference type="NCBI Taxonomy" id="2714938"/>
    <lineage>
        <taxon>Bacteria</taxon>
        <taxon>Bacillati</taxon>
        <taxon>Actinomycetota</taxon>
        <taxon>Actinomycetes</taxon>
        <taxon>Propionibacteriales</taxon>
        <taxon>Nocardioidaceae</taxon>
        <taxon>Nocardioides</taxon>
    </lineage>
</organism>
<keyword evidence="6" id="KW-1185">Reference proteome</keyword>
<dbReference type="EMBL" id="CP049866">
    <property type="protein sequence ID" value="QIK76348.1"/>
    <property type="molecule type" value="Genomic_DNA"/>
</dbReference>
<reference evidence="5 6" key="1">
    <citation type="submission" date="2020-03" db="EMBL/GenBank/DDBJ databases">
        <title>Nocardioides sp. nov., isolated from fish.</title>
        <authorList>
            <person name="Hyun D.-W."/>
            <person name="Bae J.-W."/>
        </authorList>
    </citation>
    <scope>NUCLEOTIDE SEQUENCE [LARGE SCALE GENOMIC DNA]</scope>
    <source>
        <strain evidence="5 6">HDW12A</strain>
    </source>
</reference>
<evidence type="ECO:0000313" key="6">
    <source>
        <dbReference type="Proteomes" id="UP000502035"/>
    </source>
</evidence>
<evidence type="ECO:0000256" key="1">
    <source>
        <dbReference type="ARBA" id="ARBA00022603"/>
    </source>
</evidence>
<sequence length="261" mass="28318">MAGDAFDEKLAQWNAWCEAPWGRLRFSVVRETLRRQAVALDAEGGGLRVLDVGGGDGRDALALAEAGHDVTIVDPAPRWLAQASRRAEALGVTARLHTVEGSLDDLPPFEEEFDLVLCHFVLHYRPSGGQDIERLAARLRPGGRLSVMAPNPSARVIMKLTREGPEAALAELSSDDFESATFTTTARKVTAGEVEGQMVAAGLRVVGRYAARVVNDYVSDDTLKEDPDYFAALERLELALCDQEPFVSLGGMWQVVAERAG</sequence>
<feature type="domain" description="Methyltransferase" evidence="4">
    <location>
        <begin position="49"/>
        <end position="143"/>
    </location>
</feature>
<evidence type="ECO:0000259" key="4">
    <source>
        <dbReference type="Pfam" id="PF13649"/>
    </source>
</evidence>